<dbReference type="Gene3D" id="2.70.70.10">
    <property type="entry name" value="Glucose Permease (Domain IIA)"/>
    <property type="match status" value="1"/>
</dbReference>
<dbReference type="SUPFAM" id="SSF51261">
    <property type="entry name" value="Duplicated hybrid motif"/>
    <property type="match status" value="1"/>
</dbReference>
<dbReference type="InterPro" id="IPR036365">
    <property type="entry name" value="PGBD-like_sf"/>
</dbReference>
<dbReference type="AlphaFoldDB" id="W4QMB3"/>
<gene>
    <name evidence="3" type="ORF">JCM9152_3994</name>
</gene>
<dbReference type="InterPro" id="IPR016047">
    <property type="entry name" value="M23ase_b-sheet_dom"/>
</dbReference>
<dbReference type="SUPFAM" id="SSF47090">
    <property type="entry name" value="PGBD-like"/>
    <property type="match status" value="1"/>
</dbReference>
<evidence type="ECO:0000313" key="4">
    <source>
        <dbReference type="Proteomes" id="UP000018895"/>
    </source>
</evidence>
<feature type="domain" description="Peptidoglycan binding-like" evidence="1">
    <location>
        <begin position="152"/>
        <end position="209"/>
    </location>
</feature>
<keyword evidence="4" id="KW-1185">Reference proteome</keyword>
<accession>W4QMB3</accession>
<dbReference type="InterPro" id="IPR036366">
    <property type="entry name" value="PGBDSf"/>
</dbReference>
<dbReference type="Pfam" id="PF01471">
    <property type="entry name" value="PG_binding_1"/>
    <property type="match status" value="1"/>
</dbReference>
<dbReference type="InterPro" id="IPR050570">
    <property type="entry name" value="Cell_wall_metabolism_enzyme"/>
</dbReference>
<dbReference type="EMBL" id="BAUU01000036">
    <property type="protein sequence ID" value="GAE32459.1"/>
    <property type="molecule type" value="Genomic_DNA"/>
</dbReference>
<protein>
    <submittedName>
        <fullName evidence="3">N-acetylmuramoyl-L-alanine amidase xlyB</fullName>
    </submittedName>
</protein>
<dbReference type="Gene3D" id="1.10.101.10">
    <property type="entry name" value="PGBD-like superfamily/PGBD"/>
    <property type="match status" value="1"/>
</dbReference>
<evidence type="ECO:0000259" key="2">
    <source>
        <dbReference type="Pfam" id="PF01551"/>
    </source>
</evidence>
<dbReference type="InterPro" id="IPR002477">
    <property type="entry name" value="Peptidoglycan-bd-like"/>
</dbReference>
<dbReference type="GO" id="GO:0004222">
    <property type="term" value="F:metalloendopeptidase activity"/>
    <property type="evidence" value="ECO:0007669"/>
    <property type="project" value="TreeGrafter"/>
</dbReference>
<dbReference type="STRING" id="1236971.JCM9152_3994"/>
<sequence length="292" mass="31977">MSTFIWPTDTKRITSGFRTSSRPDHHGIDIAEAGARPIFAVANGTVSRSYVSESYGEVIFITHQVNGQTWETVYAHLRTGSRGFSVGQTVRKGQQIGIMGNTGRSFGQHLHFELHRGRWNIEKSNAVNPVDYLEKNLTPSTSSNVLRKGDSGVAVKELQEELISLGYDLGRWGADGKFGDATEKAVRAFQKDARIKVDGVPGPQTFSALEKALSKKQSKTLYLPGSAASWRVYPLDKAPTVGNESGRLNPAKFGGLSYEILDNPQAHVYTIQTRDFGKVNIYAGPDTSATIK</sequence>
<dbReference type="CDD" id="cd12797">
    <property type="entry name" value="M23_peptidase"/>
    <property type="match status" value="1"/>
</dbReference>
<dbReference type="Proteomes" id="UP000018895">
    <property type="component" value="Unassembled WGS sequence"/>
</dbReference>
<proteinExistence type="predicted"/>
<dbReference type="OrthoDB" id="9805070at2"/>
<dbReference type="PANTHER" id="PTHR21666">
    <property type="entry name" value="PEPTIDASE-RELATED"/>
    <property type="match status" value="1"/>
</dbReference>
<name>W4QMB3_9BACI</name>
<organism evidence="3 4">
    <name type="scientific">Halalkalibacter hemicellulosilyticusJCM 9152</name>
    <dbReference type="NCBI Taxonomy" id="1236971"/>
    <lineage>
        <taxon>Bacteria</taxon>
        <taxon>Bacillati</taxon>
        <taxon>Bacillota</taxon>
        <taxon>Bacilli</taxon>
        <taxon>Bacillales</taxon>
        <taxon>Bacillaceae</taxon>
        <taxon>Halalkalibacter</taxon>
    </lineage>
</organism>
<dbReference type="Pfam" id="PF01551">
    <property type="entry name" value="Peptidase_M23"/>
    <property type="match status" value="1"/>
</dbReference>
<comment type="caution">
    <text evidence="3">The sequence shown here is derived from an EMBL/GenBank/DDBJ whole genome shotgun (WGS) entry which is preliminary data.</text>
</comment>
<feature type="domain" description="M23ase beta-sheet core" evidence="2">
    <location>
        <begin position="25"/>
        <end position="123"/>
    </location>
</feature>
<dbReference type="InterPro" id="IPR011055">
    <property type="entry name" value="Dup_hybrid_motif"/>
</dbReference>
<evidence type="ECO:0000313" key="3">
    <source>
        <dbReference type="EMBL" id="GAE32459.1"/>
    </source>
</evidence>
<dbReference type="RefSeq" id="WP_052016127.1">
    <property type="nucleotide sequence ID" value="NZ_BAUU01000036.1"/>
</dbReference>
<dbReference type="PANTHER" id="PTHR21666:SF270">
    <property type="entry name" value="MUREIN HYDROLASE ACTIVATOR ENVC"/>
    <property type="match status" value="1"/>
</dbReference>
<reference evidence="3" key="1">
    <citation type="journal article" date="2014" name="Genome Announc.">
        <title>Draft Genome Sequences of Three Alkaliphilic Bacillus Strains, Bacillus wakoensis JCM 9140T, Bacillus akibai JCM 9157T, and Bacillus hemicellulosilyticus JCM 9152T.</title>
        <authorList>
            <person name="Yuki M."/>
            <person name="Oshima K."/>
            <person name="Suda W."/>
            <person name="Oshida Y."/>
            <person name="Kitamura K."/>
            <person name="Iida T."/>
            <person name="Hattori M."/>
            <person name="Ohkuma M."/>
        </authorList>
    </citation>
    <scope>NUCLEOTIDE SEQUENCE [LARGE SCALE GENOMIC DNA]</scope>
    <source>
        <strain evidence="3">JCM 9152</strain>
    </source>
</reference>
<evidence type="ECO:0000259" key="1">
    <source>
        <dbReference type="Pfam" id="PF01471"/>
    </source>
</evidence>